<dbReference type="AlphaFoldDB" id="A0A086KHG0"/>
<evidence type="ECO:0000313" key="1">
    <source>
        <dbReference type="EMBL" id="KFG43828.1"/>
    </source>
</evidence>
<comment type="caution">
    <text evidence="1">The sequence shown here is derived from an EMBL/GenBank/DDBJ whole genome shotgun (WGS) entry which is preliminary data.</text>
</comment>
<protein>
    <submittedName>
        <fullName evidence="1">14-3-3 superfamily protein</fullName>
    </submittedName>
</protein>
<sequence>TGRTDVQALLGMDYRSLSSGQSLDAGSTASFA</sequence>
<gene>
    <name evidence="1" type="ORF">TGDOM2_269960B</name>
</gene>
<reference evidence="1 2" key="1">
    <citation type="submission" date="2014-02" db="EMBL/GenBank/DDBJ databases">
        <authorList>
            <person name="Sibley D."/>
            <person name="Venepally P."/>
            <person name="Karamycheva S."/>
            <person name="Hadjithomas M."/>
            <person name="Khan A."/>
            <person name="Brunk B."/>
            <person name="Roos D."/>
            <person name="Caler E."/>
            <person name="Lorenzi H."/>
        </authorList>
    </citation>
    <scope>NUCLEOTIDE SEQUENCE [LARGE SCALE GENOMIC DNA]</scope>
    <source>
        <strain evidence="1 2">GAB2-2007-GAL-DOM2</strain>
    </source>
</reference>
<dbReference type="Proteomes" id="UP000028837">
    <property type="component" value="Unassembled WGS sequence"/>
</dbReference>
<dbReference type="VEuPathDB" id="ToxoDB:TGDOM2_269960B"/>
<name>A0A086KHG0_TOXGO</name>
<accession>A0A086KHG0</accession>
<organism evidence="1 2">
    <name type="scientific">Toxoplasma gondii GAB2-2007-GAL-DOM2</name>
    <dbReference type="NCBI Taxonomy" id="1130820"/>
    <lineage>
        <taxon>Eukaryota</taxon>
        <taxon>Sar</taxon>
        <taxon>Alveolata</taxon>
        <taxon>Apicomplexa</taxon>
        <taxon>Conoidasida</taxon>
        <taxon>Coccidia</taxon>
        <taxon>Eucoccidiorida</taxon>
        <taxon>Eimeriorina</taxon>
        <taxon>Sarcocystidae</taxon>
        <taxon>Toxoplasma</taxon>
    </lineage>
</organism>
<evidence type="ECO:0000313" key="2">
    <source>
        <dbReference type="Proteomes" id="UP000028837"/>
    </source>
</evidence>
<dbReference type="EMBL" id="AHZU02000478">
    <property type="protein sequence ID" value="KFG43828.1"/>
    <property type="molecule type" value="Genomic_DNA"/>
</dbReference>
<feature type="non-terminal residue" evidence="1">
    <location>
        <position position="1"/>
    </location>
</feature>
<proteinExistence type="predicted"/>